<dbReference type="SUPFAM" id="SSF51045">
    <property type="entry name" value="WW domain"/>
    <property type="match status" value="1"/>
</dbReference>
<dbReference type="STRING" id="1531966.A0A0A1TCA0"/>
<feature type="compositionally biased region" description="Polar residues" evidence="1">
    <location>
        <begin position="24"/>
        <end position="34"/>
    </location>
</feature>
<feature type="region of interest" description="Disordered" evidence="1">
    <location>
        <begin position="246"/>
        <end position="303"/>
    </location>
</feature>
<dbReference type="InterPro" id="IPR001202">
    <property type="entry name" value="WW_dom"/>
</dbReference>
<feature type="compositionally biased region" description="Pro residues" evidence="1">
    <location>
        <begin position="109"/>
        <end position="126"/>
    </location>
</feature>
<dbReference type="InterPro" id="IPR036020">
    <property type="entry name" value="WW_dom_sf"/>
</dbReference>
<organism evidence="3 4">
    <name type="scientific">[Torrubiella] hemipterigena</name>
    <dbReference type="NCBI Taxonomy" id="1531966"/>
    <lineage>
        <taxon>Eukaryota</taxon>
        <taxon>Fungi</taxon>
        <taxon>Dikarya</taxon>
        <taxon>Ascomycota</taxon>
        <taxon>Pezizomycotina</taxon>
        <taxon>Sordariomycetes</taxon>
        <taxon>Hypocreomycetidae</taxon>
        <taxon>Hypocreales</taxon>
        <taxon>Clavicipitaceae</taxon>
        <taxon>Clavicipitaceae incertae sedis</taxon>
        <taxon>'Torrubiella' clade</taxon>
    </lineage>
</organism>
<evidence type="ECO:0000313" key="3">
    <source>
        <dbReference type="EMBL" id="CEJ92409.1"/>
    </source>
</evidence>
<evidence type="ECO:0000313" key="4">
    <source>
        <dbReference type="Proteomes" id="UP000039046"/>
    </source>
</evidence>
<dbReference type="PROSITE" id="PS01159">
    <property type="entry name" value="WW_DOMAIN_1"/>
    <property type="match status" value="1"/>
</dbReference>
<feature type="compositionally biased region" description="Low complexity" evidence="1">
    <location>
        <begin position="282"/>
        <end position="291"/>
    </location>
</feature>
<feature type="compositionally biased region" description="Low complexity" evidence="1">
    <location>
        <begin position="35"/>
        <end position="77"/>
    </location>
</feature>
<evidence type="ECO:0000259" key="2">
    <source>
        <dbReference type="PROSITE" id="PS50020"/>
    </source>
</evidence>
<dbReference type="OrthoDB" id="2444812at2759"/>
<feature type="compositionally biased region" description="Pro residues" evidence="1">
    <location>
        <begin position="1"/>
        <end position="11"/>
    </location>
</feature>
<protein>
    <recommendedName>
        <fullName evidence="2">WW domain-containing protein</fullName>
    </recommendedName>
</protein>
<dbReference type="Gene3D" id="2.20.70.10">
    <property type="match status" value="1"/>
</dbReference>
<feature type="domain" description="WW" evidence="2">
    <location>
        <begin position="77"/>
        <end position="111"/>
    </location>
</feature>
<evidence type="ECO:0000256" key="1">
    <source>
        <dbReference type="SAM" id="MobiDB-lite"/>
    </source>
</evidence>
<feature type="compositionally biased region" description="Polar residues" evidence="1">
    <location>
        <begin position="131"/>
        <end position="154"/>
    </location>
</feature>
<dbReference type="EMBL" id="CDHN01000004">
    <property type="protein sequence ID" value="CEJ92409.1"/>
    <property type="molecule type" value="Genomic_DNA"/>
</dbReference>
<dbReference type="AlphaFoldDB" id="A0A0A1TCA0"/>
<dbReference type="Proteomes" id="UP000039046">
    <property type="component" value="Unassembled WGS sequence"/>
</dbReference>
<feature type="compositionally biased region" description="Low complexity" evidence="1">
    <location>
        <begin position="190"/>
        <end position="203"/>
    </location>
</feature>
<feature type="compositionally biased region" description="Polar residues" evidence="1">
    <location>
        <begin position="177"/>
        <end position="188"/>
    </location>
</feature>
<reference evidence="3 4" key="1">
    <citation type="journal article" date="2015" name="Genome Announc.">
        <title>Draft Genome Sequence and Gene Annotation of the Entomopathogenic Fungus Verticillium hemipterigenum.</title>
        <authorList>
            <person name="Horn F."/>
            <person name="Habel A."/>
            <person name="Scharf D.H."/>
            <person name="Dworschak J."/>
            <person name="Brakhage A.A."/>
            <person name="Guthke R."/>
            <person name="Hertweck C."/>
            <person name="Linde J."/>
        </authorList>
    </citation>
    <scope>NUCLEOTIDE SEQUENCE [LARGE SCALE GENOMIC DNA]</scope>
</reference>
<sequence>MSAPQDYPPALHPGAAPPAYQAYNPDTKQPTVSEQPINQQQQQHQYAPSQPQYGQQVHQPNQTQYGQPQHQQHGAAPALPQGWISEWSYQHNAWFYVYTPTGLTQWEMPKPPASPNQSFPPPPPGTAPGLETTNNEGEKQNSPPTTDPTNQSENAGAPGQFPSGQPGQPGQGPHGQSVQYHPQQQHAYNQGMQPQHGMSPQQGMQGGEMPGPDGERGLGKAALLVGGGLLAAASFGPLKNKIGKYFGNKPPGGQQGGYQQQGGYPPQQQYNYGTPLPPPSPYNSNSGPQQPTYGGVPPPMAGHVNPVGGSGGAGVPPLFIHAATFADRDITQVVRSLITRNQSLEFKGKELKNRFSDPWPGADRKSFIVLYQYGDRPMEVLASDDQEELIEIKHGAISKKRMDFCQPPPARIVCCIWGVANATSYVSDQPITTAPGVLLTDREEEQNLIVSRRAANSQQLETAGEMEASKETLGDGDWYSWEHRTLNCFYRDDHGNISIVSCREGGTLRMPWNPLAKWS</sequence>
<name>A0A0A1TCA0_9HYPO</name>
<accession>A0A0A1TCA0</accession>
<feature type="compositionally biased region" description="Low complexity" evidence="1">
    <location>
        <begin position="156"/>
        <end position="166"/>
    </location>
</feature>
<feature type="compositionally biased region" description="Low complexity" evidence="1">
    <location>
        <begin position="261"/>
        <end position="274"/>
    </location>
</feature>
<dbReference type="HOGENOM" id="CLU_053367_0_0_1"/>
<gene>
    <name evidence="3" type="ORF">VHEMI08064</name>
</gene>
<keyword evidence="4" id="KW-1185">Reference proteome</keyword>
<feature type="region of interest" description="Disordered" evidence="1">
    <location>
        <begin position="108"/>
        <end position="219"/>
    </location>
</feature>
<feature type="region of interest" description="Disordered" evidence="1">
    <location>
        <begin position="1"/>
        <end position="77"/>
    </location>
</feature>
<proteinExistence type="predicted"/>
<dbReference type="PROSITE" id="PS50020">
    <property type="entry name" value="WW_DOMAIN_2"/>
    <property type="match status" value="1"/>
</dbReference>